<gene>
    <name evidence="1" type="ORF">CCMP2556_LOCUS49302</name>
</gene>
<sequence length="143" mass="16524">MVLNSFWQRDDVLTSFQNAPPDSCEGPKVLLLSLQDAASGTNLTRANHVLLVHPMLASTHRLSVAYELQALGRCLRLGQRRRVCLWRFVTLGTVEEDLSYRHQQELWQSRPELIQARAEARVARSFHEDCEAEEDLDFDDLFW</sequence>
<reference evidence="1 2" key="1">
    <citation type="submission" date="2024-02" db="EMBL/GenBank/DDBJ databases">
        <authorList>
            <person name="Chen Y."/>
            <person name="Shah S."/>
            <person name="Dougan E. K."/>
            <person name="Thang M."/>
            <person name="Chan C."/>
        </authorList>
    </citation>
    <scope>NUCLEOTIDE SEQUENCE [LARGE SCALE GENOMIC DNA]</scope>
</reference>
<name>A0ABP0RZD3_9DINO</name>
<dbReference type="SUPFAM" id="SSF52540">
    <property type="entry name" value="P-loop containing nucleoside triphosphate hydrolases"/>
    <property type="match status" value="1"/>
</dbReference>
<organism evidence="1 2">
    <name type="scientific">Durusdinium trenchii</name>
    <dbReference type="NCBI Taxonomy" id="1381693"/>
    <lineage>
        <taxon>Eukaryota</taxon>
        <taxon>Sar</taxon>
        <taxon>Alveolata</taxon>
        <taxon>Dinophyceae</taxon>
        <taxon>Suessiales</taxon>
        <taxon>Symbiodiniaceae</taxon>
        <taxon>Durusdinium</taxon>
    </lineage>
</organism>
<dbReference type="InterPro" id="IPR027417">
    <property type="entry name" value="P-loop_NTPase"/>
</dbReference>
<evidence type="ECO:0000313" key="2">
    <source>
        <dbReference type="Proteomes" id="UP001642484"/>
    </source>
</evidence>
<dbReference type="Proteomes" id="UP001642484">
    <property type="component" value="Unassembled WGS sequence"/>
</dbReference>
<proteinExistence type="predicted"/>
<evidence type="ECO:0000313" key="1">
    <source>
        <dbReference type="EMBL" id="CAK9105341.1"/>
    </source>
</evidence>
<comment type="caution">
    <text evidence="1">The sequence shown here is derived from an EMBL/GenBank/DDBJ whole genome shotgun (WGS) entry which is preliminary data.</text>
</comment>
<protein>
    <submittedName>
        <fullName evidence="1">Uncharacterized protein</fullName>
    </submittedName>
</protein>
<accession>A0ABP0RZD3</accession>
<dbReference type="Gene3D" id="3.40.50.300">
    <property type="entry name" value="P-loop containing nucleotide triphosphate hydrolases"/>
    <property type="match status" value="1"/>
</dbReference>
<dbReference type="InterPro" id="IPR050628">
    <property type="entry name" value="SNF2_RAD54_helicase_TF"/>
</dbReference>
<dbReference type="GO" id="GO:0004386">
    <property type="term" value="F:helicase activity"/>
    <property type="evidence" value="ECO:0007669"/>
    <property type="project" value="UniProtKB-KW"/>
</dbReference>
<dbReference type="EMBL" id="CAXAMN010026717">
    <property type="protein sequence ID" value="CAK9105341.1"/>
    <property type="molecule type" value="Genomic_DNA"/>
</dbReference>
<dbReference type="PANTHER" id="PTHR45626">
    <property type="entry name" value="TRANSCRIPTION TERMINATION FACTOR 2-RELATED"/>
    <property type="match status" value="1"/>
</dbReference>
<keyword evidence="2" id="KW-1185">Reference proteome</keyword>